<gene>
    <name evidence="2" type="ORF">UFOPK1835_00566</name>
</gene>
<reference evidence="2" key="1">
    <citation type="submission" date="2020-05" db="EMBL/GenBank/DDBJ databases">
        <authorList>
            <person name="Chiriac C."/>
            <person name="Salcher M."/>
            <person name="Ghai R."/>
            <person name="Kavagutti S V."/>
        </authorList>
    </citation>
    <scope>NUCLEOTIDE SEQUENCE</scope>
</reference>
<dbReference type="Gene3D" id="1.25.40.10">
    <property type="entry name" value="Tetratricopeptide repeat domain"/>
    <property type="match status" value="1"/>
</dbReference>
<organism evidence="2">
    <name type="scientific">freshwater metagenome</name>
    <dbReference type="NCBI Taxonomy" id="449393"/>
    <lineage>
        <taxon>unclassified sequences</taxon>
        <taxon>metagenomes</taxon>
        <taxon>ecological metagenomes</taxon>
    </lineage>
</organism>
<dbReference type="InterPro" id="IPR036388">
    <property type="entry name" value="WH-like_DNA-bd_sf"/>
</dbReference>
<dbReference type="EMBL" id="CAEZUP010000016">
    <property type="protein sequence ID" value="CAB4603110.1"/>
    <property type="molecule type" value="Genomic_DNA"/>
</dbReference>
<protein>
    <submittedName>
        <fullName evidence="2">Unannotated protein</fullName>
    </submittedName>
</protein>
<evidence type="ECO:0000256" key="1">
    <source>
        <dbReference type="SAM" id="MobiDB-lite"/>
    </source>
</evidence>
<dbReference type="InterPro" id="IPR011990">
    <property type="entry name" value="TPR-like_helical_dom_sf"/>
</dbReference>
<name>A0A6J6GS50_9ZZZZ</name>
<sequence>MSDSGVGDKVTGQDDPGLFSDSSTVSNGPLEVLEYLGTGDVAAAHQVARAQLASAGSDVAALAQWRRWAAICAFWEGDFAHVEELGSDDGLEGELLRGAIHALRGDEPEADEAYERALEIALAAGDPVLETSTRALRAQFMAGFDPERSLEDSRLAEQLARSTNQDWWVSFARFTEAVALDSSGRFAEAAAAYEEAVSAIPTVLERAATELHFAEFSIRSGDKQRAIALLDHVIPVFERANAKYWLTRALLARASVERDRGGRWLRQARAVAGDDPAYARLFVPIRGLSIKIGPTSSAFMGDEPVSFLTRHAELALYALVMAGSDGVPADDLAGWLWPDSSLQRSRPRLRTLLWQLRNGLGSEAWRVQRSRGMVGIDLNGVDVEYSADPAESMVMFTNFGLDQPSFFGPSL</sequence>
<accession>A0A6J6GS50</accession>
<proteinExistence type="predicted"/>
<dbReference type="Gene3D" id="1.10.10.10">
    <property type="entry name" value="Winged helix-like DNA-binding domain superfamily/Winged helix DNA-binding domain"/>
    <property type="match status" value="1"/>
</dbReference>
<dbReference type="SUPFAM" id="SSF48452">
    <property type="entry name" value="TPR-like"/>
    <property type="match status" value="1"/>
</dbReference>
<dbReference type="AlphaFoldDB" id="A0A6J6GS50"/>
<evidence type="ECO:0000313" key="2">
    <source>
        <dbReference type="EMBL" id="CAB4603110.1"/>
    </source>
</evidence>
<feature type="region of interest" description="Disordered" evidence="1">
    <location>
        <begin position="1"/>
        <end position="25"/>
    </location>
</feature>